<comment type="caution">
    <text evidence="4">The sequence shown here is derived from an EMBL/GenBank/DDBJ whole genome shotgun (WGS) entry which is preliminary data.</text>
</comment>
<evidence type="ECO:0000259" key="3">
    <source>
        <dbReference type="PROSITE" id="PS50885"/>
    </source>
</evidence>
<evidence type="ECO:0000313" key="4">
    <source>
        <dbReference type="EMBL" id="EDM75671.1"/>
    </source>
</evidence>
<dbReference type="Pfam" id="PF00211">
    <property type="entry name" value="Guanylate_cyc"/>
    <property type="match status" value="1"/>
</dbReference>
<name>A6GEM5_9BACT</name>
<dbReference type="Proteomes" id="UP000005801">
    <property type="component" value="Unassembled WGS sequence"/>
</dbReference>
<dbReference type="AlphaFoldDB" id="A6GEM5"/>
<dbReference type="SUPFAM" id="SSF158472">
    <property type="entry name" value="HAMP domain-like"/>
    <property type="match status" value="1"/>
</dbReference>
<dbReference type="PANTHER" id="PTHR43081:SF1">
    <property type="entry name" value="ADENYLATE CYCLASE, TERMINAL-DIFFERENTIATION SPECIFIC"/>
    <property type="match status" value="1"/>
</dbReference>
<dbReference type="SMART" id="SM00304">
    <property type="entry name" value="HAMP"/>
    <property type="match status" value="1"/>
</dbReference>
<organism evidence="4 5">
    <name type="scientific">Plesiocystis pacifica SIR-1</name>
    <dbReference type="NCBI Taxonomy" id="391625"/>
    <lineage>
        <taxon>Bacteria</taxon>
        <taxon>Pseudomonadati</taxon>
        <taxon>Myxococcota</taxon>
        <taxon>Polyangia</taxon>
        <taxon>Nannocystales</taxon>
        <taxon>Nannocystaceae</taxon>
        <taxon>Plesiocystis</taxon>
    </lineage>
</organism>
<keyword evidence="5" id="KW-1185">Reference proteome</keyword>
<dbReference type="InterPro" id="IPR029787">
    <property type="entry name" value="Nucleotide_cyclase"/>
</dbReference>
<dbReference type="PROSITE" id="PS50885">
    <property type="entry name" value="HAMP"/>
    <property type="match status" value="1"/>
</dbReference>
<dbReference type="Pfam" id="PF00672">
    <property type="entry name" value="HAMP"/>
    <property type="match status" value="1"/>
</dbReference>
<dbReference type="SMART" id="SM00044">
    <property type="entry name" value="CYCc"/>
    <property type="match status" value="1"/>
</dbReference>
<accession>A6GEM5</accession>
<dbReference type="GO" id="GO:0035556">
    <property type="term" value="P:intracellular signal transduction"/>
    <property type="evidence" value="ECO:0007669"/>
    <property type="project" value="InterPro"/>
</dbReference>
<keyword evidence="1" id="KW-0812">Transmembrane</keyword>
<dbReference type="EMBL" id="ABCS01000084">
    <property type="protein sequence ID" value="EDM75671.1"/>
    <property type="molecule type" value="Genomic_DNA"/>
</dbReference>
<gene>
    <name evidence="4" type="ORF">PPSIR1_15745</name>
</gene>
<dbReference type="PANTHER" id="PTHR43081">
    <property type="entry name" value="ADENYLATE CYCLASE, TERMINAL-DIFFERENTIATION SPECIFIC-RELATED"/>
    <property type="match status" value="1"/>
</dbReference>
<dbReference type="CDD" id="cd07302">
    <property type="entry name" value="CHD"/>
    <property type="match status" value="1"/>
</dbReference>
<dbReference type="GO" id="GO:0016020">
    <property type="term" value="C:membrane"/>
    <property type="evidence" value="ECO:0007669"/>
    <property type="project" value="InterPro"/>
</dbReference>
<feature type="transmembrane region" description="Helical" evidence="1">
    <location>
        <begin position="295"/>
        <end position="315"/>
    </location>
</feature>
<keyword evidence="1" id="KW-0472">Membrane</keyword>
<keyword evidence="1" id="KW-1133">Transmembrane helix</keyword>
<dbReference type="CDD" id="cd06225">
    <property type="entry name" value="HAMP"/>
    <property type="match status" value="1"/>
</dbReference>
<dbReference type="eggNOG" id="COG2114">
    <property type="taxonomic scope" value="Bacteria"/>
</dbReference>
<dbReference type="InterPro" id="IPR003660">
    <property type="entry name" value="HAMP_dom"/>
</dbReference>
<proteinExistence type="predicted"/>
<feature type="domain" description="Guanylate cyclase" evidence="2">
    <location>
        <begin position="409"/>
        <end position="541"/>
    </location>
</feature>
<evidence type="ECO:0000256" key="1">
    <source>
        <dbReference type="SAM" id="Phobius"/>
    </source>
</evidence>
<sequence>MGLSLRVKFALLVAALATLPLALIGWVGLRANAETLQITQLELQIAVLGDLAGTVDHGFDDAEAGLVAIGRVLADAGLGEDERIQLTKAEVEARQSLDLVAIYDREGAIIDVLSELGVDSRSVPEALDPELLASATKLRAATGAAALHGGDDSDAEHRPLRVPIVTAIRPSGPESPPTGFVVGFVSMTGVSEHMRALADAHLGGSEGALLLVDRQLRIVADTRGEAALTERSASPALEGVDAGTLGPMVARSGEYVEDGRDTVGTVVGLPGREWVAVAQVSRDWAYASLEDMRRVVLGSVLAVMLGAGLLGLWAARRLTAPLAELTAFTAKLAERRFDARVSPRSRDELGVLAQAMSDAAASLEASEAQVAREIEVRRDLGRYISPELLERVVSREQDMGLGGQRSEITVLFMDVVAFTPLSERLSPEAVVELLNHLFTISTEIVFRHGGTVDKFIGDSMMAFWGAPTPREDHAERALAAAEEIVSWLEIANEHFRSTYGCAIELAMGLNSGSCVVGNIGSDRRMEYTAIGDVVNVAARLEAIARPQQILVSQSTAALAKDAFDFIPLGERQLSGRSEPVQLFELEP</sequence>
<dbReference type="SUPFAM" id="SSF55073">
    <property type="entry name" value="Nucleotide cyclase"/>
    <property type="match status" value="1"/>
</dbReference>
<dbReference type="InterPro" id="IPR050697">
    <property type="entry name" value="Adenylyl/Guanylyl_Cyclase_3/4"/>
</dbReference>
<dbReference type="InterPro" id="IPR001054">
    <property type="entry name" value="A/G_cyclase"/>
</dbReference>
<dbReference type="Gene3D" id="3.30.70.1230">
    <property type="entry name" value="Nucleotide cyclase"/>
    <property type="match status" value="1"/>
</dbReference>
<dbReference type="STRING" id="391625.PPSIR1_15745"/>
<protein>
    <submittedName>
        <fullName evidence="4">Adenylate cyclase</fullName>
    </submittedName>
</protein>
<dbReference type="Gene3D" id="6.10.340.10">
    <property type="match status" value="1"/>
</dbReference>
<dbReference type="GO" id="GO:0004016">
    <property type="term" value="F:adenylate cyclase activity"/>
    <property type="evidence" value="ECO:0007669"/>
    <property type="project" value="UniProtKB-ARBA"/>
</dbReference>
<dbReference type="GO" id="GO:0009190">
    <property type="term" value="P:cyclic nucleotide biosynthetic process"/>
    <property type="evidence" value="ECO:0007669"/>
    <property type="project" value="InterPro"/>
</dbReference>
<dbReference type="PROSITE" id="PS50125">
    <property type="entry name" value="GUANYLATE_CYCLASE_2"/>
    <property type="match status" value="1"/>
</dbReference>
<evidence type="ECO:0000313" key="5">
    <source>
        <dbReference type="Proteomes" id="UP000005801"/>
    </source>
</evidence>
<reference evidence="4 5" key="1">
    <citation type="submission" date="2007-06" db="EMBL/GenBank/DDBJ databases">
        <authorList>
            <person name="Shimkets L."/>
            <person name="Ferriera S."/>
            <person name="Johnson J."/>
            <person name="Kravitz S."/>
            <person name="Beeson K."/>
            <person name="Sutton G."/>
            <person name="Rogers Y.-H."/>
            <person name="Friedman R."/>
            <person name="Frazier M."/>
            <person name="Venter J.C."/>
        </authorList>
    </citation>
    <scope>NUCLEOTIDE SEQUENCE [LARGE SCALE GENOMIC DNA]</scope>
    <source>
        <strain evidence="4 5">SIR-1</strain>
    </source>
</reference>
<feature type="domain" description="HAMP" evidence="3">
    <location>
        <begin position="316"/>
        <end position="368"/>
    </location>
</feature>
<evidence type="ECO:0000259" key="2">
    <source>
        <dbReference type="PROSITE" id="PS50125"/>
    </source>
</evidence>